<reference evidence="1 2" key="1">
    <citation type="submission" date="2019-06" db="EMBL/GenBank/DDBJ databases">
        <title>Draft genomes of female and male turbot (Scophthalmus maximus).</title>
        <authorList>
            <person name="Xu H."/>
            <person name="Xu X.-W."/>
            <person name="Shao C."/>
            <person name="Chen S."/>
        </authorList>
    </citation>
    <scope>NUCLEOTIDE SEQUENCE [LARGE SCALE GENOMIC DNA]</scope>
    <source>
        <strain evidence="1">Ysfricsl-2016a</strain>
        <tissue evidence="1">Blood</tissue>
    </source>
</reference>
<dbReference type="EMBL" id="VEVO01000016">
    <property type="protein sequence ID" value="KAF0029028.1"/>
    <property type="molecule type" value="Genomic_DNA"/>
</dbReference>
<name>A0A6A4S9U6_SCOMX</name>
<comment type="caution">
    <text evidence="1">The sequence shown here is derived from an EMBL/GenBank/DDBJ whole genome shotgun (WGS) entry which is preliminary data.</text>
</comment>
<sequence>MIDWHSREKHEQEKEKMKGVCLCVQGREPQCYNLLTGNVIRPLALSRLHRVFLVKLKNSSIQTRLAVSKVGNMIVKHIRRDVLVVTRSAAVSIHLPDEGFPGSSTFQFTTRSMTLVILEKKTQHVSTVIVSLPDRRYLLTVDVHAVIGVRYSGRPSRNVTANQPIGTQHDTVHPYRLPTAQTDSVEQVYRREPRYVTTLIEVYVLN</sequence>
<proteinExistence type="predicted"/>
<evidence type="ECO:0000313" key="1">
    <source>
        <dbReference type="EMBL" id="KAF0029028.1"/>
    </source>
</evidence>
<dbReference type="Proteomes" id="UP000438429">
    <property type="component" value="Unassembled WGS sequence"/>
</dbReference>
<accession>A0A6A4S9U6</accession>
<protein>
    <submittedName>
        <fullName evidence="1">Uncharacterized protein</fullName>
    </submittedName>
</protein>
<organism evidence="1 2">
    <name type="scientific">Scophthalmus maximus</name>
    <name type="common">Turbot</name>
    <name type="synonym">Psetta maxima</name>
    <dbReference type="NCBI Taxonomy" id="52904"/>
    <lineage>
        <taxon>Eukaryota</taxon>
        <taxon>Metazoa</taxon>
        <taxon>Chordata</taxon>
        <taxon>Craniata</taxon>
        <taxon>Vertebrata</taxon>
        <taxon>Euteleostomi</taxon>
        <taxon>Actinopterygii</taxon>
        <taxon>Neopterygii</taxon>
        <taxon>Teleostei</taxon>
        <taxon>Neoteleostei</taxon>
        <taxon>Acanthomorphata</taxon>
        <taxon>Carangaria</taxon>
        <taxon>Pleuronectiformes</taxon>
        <taxon>Pleuronectoidei</taxon>
        <taxon>Scophthalmidae</taxon>
        <taxon>Scophthalmus</taxon>
    </lineage>
</organism>
<dbReference type="AlphaFoldDB" id="A0A6A4S9U6"/>
<gene>
    <name evidence="1" type="ORF">F2P81_018133</name>
</gene>
<evidence type="ECO:0000313" key="2">
    <source>
        <dbReference type="Proteomes" id="UP000438429"/>
    </source>
</evidence>